<reference evidence="15 16" key="1">
    <citation type="journal article" date="2016" name="Nat. Commun.">
        <title>Thousands of microbial genomes shed light on interconnected biogeochemical processes in an aquifer system.</title>
        <authorList>
            <person name="Anantharaman K."/>
            <person name="Brown C.T."/>
            <person name="Hug L.A."/>
            <person name="Sharon I."/>
            <person name="Castelle C.J."/>
            <person name="Probst A.J."/>
            <person name="Thomas B.C."/>
            <person name="Singh A."/>
            <person name="Wilkins M.J."/>
            <person name="Karaoz U."/>
            <person name="Brodie E.L."/>
            <person name="Williams K.H."/>
            <person name="Hubbard S.S."/>
            <person name="Banfield J.F."/>
        </authorList>
    </citation>
    <scope>NUCLEOTIDE SEQUENCE [LARGE SCALE GENOMIC DNA]</scope>
</reference>
<evidence type="ECO:0000256" key="7">
    <source>
        <dbReference type="ARBA" id="ARBA00022722"/>
    </source>
</evidence>
<evidence type="ECO:0000313" key="16">
    <source>
        <dbReference type="Proteomes" id="UP000178870"/>
    </source>
</evidence>
<evidence type="ECO:0000256" key="9">
    <source>
        <dbReference type="ARBA" id="ARBA00022759"/>
    </source>
</evidence>
<evidence type="ECO:0000256" key="3">
    <source>
        <dbReference type="ARBA" id="ARBA00004065"/>
    </source>
</evidence>
<dbReference type="GO" id="GO:0005737">
    <property type="term" value="C:cytoplasm"/>
    <property type="evidence" value="ECO:0007669"/>
    <property type="project" value="UniProtKB-SubCell"/>
</dbReference>
<dbReference type="GO" id="GO:0003723">
    <property type="term" value="F:RNA binding"/>
    <property type="evidence" value="ECO:0007669"/>
    <property type="project" value="UniProtKB-UniRule"/>
</dbReference>
<evidence type="ECO:0000256" key="12">
    <source>
        <dbReference type="PROSITE-ProRule" id="PRU01319"/>
    </source>
</evidence>
<evidence type="ECO:0000313" key="15">
    <source>
        <dbReference type="EMBL" id="OGM32059.1"/>
    </source>
</evidence>
<feature type="binding site" evidence="12">
    <location>
        <position position="24"/>
    </location>
    <ligand>
        <name>a divalent metal cation</name>
        <dbReference type="ChEBI" id="CHEBI:60240"/>
    </ligand>
</feature>
<dbReference type="Proteomes" id="UP000178870">
    <property type="component" value="Unassembled WGS sequence"/>
</dbReference>
<comment type="cofactor">
    <cofactor evidence="2">
        <name>Mg(2+)</name>
        <dbReference type="ChEBI" id="CHEBI:18420"/>
    </cofactor>
</comment>
<proteinExistence type="inferred from homology"/>
<keyword evidence="7 12" id="KW-0540">Nuclease</keyword>
<feature type="domain" description="RNase H type-2" evidence="14">
    <location>
        <begin position="17"/>
        <end position="216"/>
    </location>
</feature>
<feature type="binding site" evidence="12">
    <location>
        <position position="23"/>
    </location>
    <ligand>
        <name>a divalent metal cation</name>
        <dbReference type="ChEBI" id="CHEBI:60240"/>
    </ligand>
</feature>
<evidence type="ECO:0000256" key="8">
    <source>
        <dbReference type="ARBA" id="ARBA00022723"/>
    </source>
</evidence>
<dbReference type="InterPro" id="IPR001352">
    <property type="entry name" value="RNase_HII/HIII"/>
</dbReference>
<dbReference type="InterPro" id="IPR024567">
    <property type="entry name" value="RNase_HII/HIII_dom"/>
</dbReference>
<dbReference type="GO" id="GO:0032299">
    <property type="term" value="C:ribonuclease H2 complex"/>
    <property type="evidence" value="ECO:0007669"/>
    <property type="project" value="TreeGrafter"/>
</dbReference>
<comment type="cofactor">
    <cofactor evidence="12">
        <name>Mn(2+)</name>
        <dbReference type="ChEBI" id="CHEBI:29035"/>
    </cofactor>
    <cofactor evidence="12">
        <name>Mg(2+)</name>
        <dbReference type="ChEBI" id="CHEBI:18420"/>
    </cofactor>
    <text evidence="12">Manganese or magnesium. Binds 1 divalent metal ion per monomer in the absence of substrate. May bind a second metal ion after substrate binding.</text>
</comment>
<keyword evidence="6" id="KW-0963">Cytoplasm</keyword>
<dbReference type="GO" id="GO:0006298">
    <property type="term" value="P:mismatch repair"/>
    <property type="evidence" value="ECO:0007669"/>
    <property type="project" value="TreeGrafter"/>
</dbReference>
<evidence type="ECO:0000256" key="4">
    <source>
        <dbReference type="ARBA" id="ARBA00004496"/>
    </source>
</evidence>
<dbReference type="SUPFAM" id="SSF53098">
    <property type="entry name" value="Ribonuclease H-like"/>
    <property type="match status" value="1"/>
</dbReference>
<comment type="caution">
    <text evidence="15">The sequence shown here is derived from an EMBL/GenBank/DDBJ whole genome shotgun (WGS) entry which is preliminary data.</text>
</comment>
<dbReference type="EMBL" id="MGGP01000018">
    <property type="protein sequence ID" value="OGM32059.1"/>
    <property type="molecule type" value="Genomic_DNA"/>
</dbReference>
<dbReference type="EC" id="3.1.26.4" evidence="13"/>
<dbReference type="GO" id="GO:0043137">
    <property type="term" value="P:DNA replication, removal of RNA primer"/>
    <property type="evidence" value="ECO:0007669"/>
    <property type="project" value="TreeGrafter"/>
</dbReference>
<evidence type="ECO:0000256" key="6">
    <source>
        <dbReference type="ARBA" id="ARBA00022490"/>
    </source>
</evidence>
<dbReference type="InterPro" id="IPR036397">
    <property type="entry name" value="RNaseH_sf"/>
</dbReference>
<dbReference type="PANTHER" id="PTHR10954">
    <property type="entry name" value="RIBONUCLEASE H2 SUBUNIT A"/>
    <property type="match status" value="1"/>
</dbReference>
<name>A0A1F7YYV8_9BACT</name>
<evidence type="ECO:0000256" key="13">
    <source>
        <dbReference type="RuleBase" id="RU003515"/>
    </source>
</evidence>
<dbReference type="Gene3D" id="3.30.420.10">
    <property type="entry name" value="Ribonuclease H-like superfamily/Ribonuclease H"/>
    <property type="match status" value="1"/>
</dbReference>
<dbReference type="GO" id="GO:0004523">
    <property type="term" value="F:RNA-DNA hybrid ribonuclease activity"/>
    <property type="evidence" value="ECO:0007669"/>
    <property type="project" value="UniProtKB-UniRule"/>
</dbReference>
<keyword evidence="11" id="KW-0464">Manganese</keyword>
<evidence type="ECO:0000256" key="2">
    <source>
        <dbReference type="ARBA" id="ARBA00001946"/>
    </source>
</evidence>
<dbReference type="InterPro" id="IPR022898">
    <property type="entry name" value="RNase_HII"/>
</dbReference>
<dbReference type="Pfam" id="PF01351">
    <property type="entry name" value="RNase_HII"/>
    <property type="match status" value="1"/>
</dbReference>
<dbReference type="PROSITE" id="PS51975">
    <property type="entry name" value="RNASE_H_2"/>
    <property type="match status" value="1"/>
</dbReference>
<dbReference type="PANTHER" id="PTHR10954:SF18">
    <property type="entry name" value="RIBONUCLEASE HII"/>
    <property type="match status" value="1"/>
</dbReference>
<sequence>MNPTFEYERKLWQKGLRFVGGADEVGRGAFAGPVVAAVVVFDPLNISWPKGIIVRDSKKMTRDQRIKSSLWLKENTYWGVGEVGVATINQKGIARASQSAFRRAIIEVRYHLPKKLEHLLVDAFFVPYTNGLAKPKQTPIVKGDEASFSIAAASIIAKVHRDSIMKGLSKQFKFKRYSWGKNVGYGTLEHRNAILTFGVTAQHRKDYLLKLFASQG</sequence>
<dbReference type="GO" id="GO:0046872">
    <property type="term" value="F:metal ion binding"/>
    <property type="evidence" value="ECO:0007669"/>
    <property type="project" value="UniProtKB-KW"/>
</dbReference>
<organism evidence="15 16">
    <name type="scientific">Candidatus Woesebacteria bacterium RIFCSPHIGHO2_01_FULL_44_21</name>
    <dbReference type="NCBI Taxonomy" id="1802503"/>
    <lineage>
        <taxon>Bacteria</taxon>
        <taxon>Candidatus Woeseibacteriota</taxon>
    </lineage>
</organism>
<evidence type="ECO:0000259" key="14">
    <source>
        <dbReference type="PROSITE" id="PS51975"/>
    </source>
</evidence>
<gene>
    <name evidence="15" type="ORF">A2803_00635</name>
</gene>
<keyword evidence="8 12" id="KW-0479">Metal-binding</keyword>
<comment type="function">
    <text evidence="3 13">Endonuclease that specifically degrades the RNA of RNA-DNA hybrids.</text>
</comment>
<evidence type="ECO:0000256" key="11">
    <source>
        <dbReference type="ARBA" id="ARBA00023211"/>
    </source>
</evidence>
<comment type="catalytic activity">
    <reaction evidence="1 12 13">
        <text>Endonucleolytic cleavage to 5'-phosphomonoester.</text>
        <dbReference type="EC" id="3.1.26.4"/>
    </reaction>
</comment>
<dbReference type="InterPro" id="IPR012337">
    <property type="entry name" value="RNaseH-like_sf"/>
</dbReference>
<keyword evidence="10 12" id="KW-0378">Hydrolase</keyword>
<comment type="similarity">
    <text evidence="5 13">Belongs to the RNase HII family.</text>
</comment>
<accession>A0A1F7YYV8</accession>
<evidence type="ECO:0000256" key="10">
    <source>
        <dbReference type="ARBA" id="ARBA00022801"/>
    </source>
</evidence>
<dbReference type="AlphaFoldDB" id="A0A1F7YYV8"/>
<feature type="binding site" evidence="12">
    <location>
        <position position="122"/>
    </location>
    <ligand>
        <name>a divalent metal cation</name>
        <dbReference type="ChEBI" id="CHEBI:60240"/>
    </ligand>
</feature>
<protein>
    <recommendedName>
        <fullName evidence="13">Ribonuclease</fullName>
        <ecNumber evidence="13">3.1.26.4</ecNumber>
    </recommendedName>
</protein>
<evidence type="ECO:0000256" key="5">
    <source>
        <dbReference type="ARBA" id="ARBA00007383"/>
    </source>
</evidence>
<dbReference type="CDD" id="cd07182">
    <property type="entry name" value="RNase_HII_bacteria_HII_like"/>
    <property type="match status" value="1"/>
</dbReference>
<keyword evidence="9 12" id="KW-0255">Endonuclease</keyword>
<comment type="subcellular location">
    <subcellularLocation>
        <location evidence="4">Cytoplasm</location>
    </subcellularLocation>
</comment>
<evidence type="ECO:0000256" key="1">
    <source>
        <dbReference type="ARBA" id="ARBA00000077"/>
    </source>
</evidence>